<dbReference type="EMBL" id="VUOD01000006">
    <property type="protein sequence ID" value="KAA2284476.1"/>
    <property type="molecule type" value="Genomic_DNA"/>
</dbReference>
<evidence type="ECO:0008006" key="4">
    <source>
        <dbReference type="Google" id="ProtNLM"/>
    </source>
</evidence>
<dbReference type="AlphaFoldDB" id="A0A5B2Z8F7"/>
<evidence type="ECO:0000256" key="1">
    <source>
        <dbReference type="SAM" id="MobiDB-lite"/>
    </source>
</evidence>
<evidence type="ECO:0000313" key="3">
    <source>
        <dbReference type="Proteomes" id="UP000322165"/>
    </source>
</evidence>
<dbReference type="Proteomes" id="UP000322165">
    <property type="component" value="Unassembled WGS sequence"/>
</dbReference>
<feature type="region of interest" description="Disordered" evidence="1">
    <location>
        <begin position="73"/>
        <end position="93"/>
    </location>
</feature>
<sequence>MARTRGFAVTGASYGYDTHPQTGQRRPYLDIEFRNESQLDIERLWVQVTLRSGGEPWLAQVFNFPVSGGLAAGAEGSARLTPQPGSDWDMKAPPEGQAVRAEVVPFALRTKSAETLLLEGALRPDLADKLPLE</sequence>
<keyword evidence="3" id="KW-1185">Reference proteome</keyword>
<accession>A0A5B2Z8F7</accession>
<protein>
    <recommendedName>
        <fullName evidence="4">DUF4352 domain-containing protein</fullName>
    </recommendedName>
</protein>
<proteinExistence type="predicted"/>
<evidence type="ECO:0000313" key="2">
    <source>
        <dbReference type="EMBL" id="KAA2284476.1"/>
    </source>
</evidence>
<reference evidence="2 3" key="2">
    <citation type="submission" date="2019-09" db="EMBL/GenBank/DDBJ databases">
        <authorList>
            <person name="Mazur A."/>
        </authorList>
    </citation>
    <scope>NUCLEOTIDE SEQUENCE [LARGE SCALE GENOMIC DNA]</scope>
    <source>
        <strain evidence="2 3">3729k</strain>
    </source>
</reference>
<organism evidence="2 3">
    <name type="scientific">Arenimonas fontis</name>
    <dbReference type="NCBI Taxonomy" id="2608255"/>
    <lineage>
        <taxon>Bacteria</taxon>
        <taxon>Pseudomonadati</taxon>
        <taxon>Pseudomonadota</taxon>
        <taxon>Gammaproteobacteria</taxon>
        <taxon>Lysobacterales</taxon>
        <taxon>Lysobacteraceae</taxon>
        <taxon>Arenimonas</taxon>
    </lineage>
</organism>
<reference evidence="2 3" key="1">
    <citation type="submission" date="2019-09" db="EMBL/GenBank/DDBJ databases">
        <title>Arenimonas chukotkensis sp. nov., a bacterium isolated from Chukotka hot spring, Arctic region, Russia.</title>
        <authorList>
            <person name="Zayulina K.S."/>
            <person name="Prokofeva M.I."/>
            <person name="Elcheninov A.G."/>
            <person name="Novikov A."/>
            <person name="Kochetkova T.V."/>
            <person name="Kublanov I.V."/>
        </authorList>
    </citation>
    <scope>NUCLEOTIDE SEQUENCE [LARGE SCALE GENOMIC DNA]</scope>
    <source>
        <strain evidence="2 3">3729k</strain>
    </source>
</reference>
<name>A0A5B2Z8F7_9GAMM</name>
<gene>
    <name evidence="2" type="ORF">F0415_09120</name>
</gene>
<comment type="caution">
    <text evidence="2">The sequence shown here is derived from an EMBL/GenBank/DDBJ whole genome shotgun (WGS) entry which is preliminary data.</text>
</comment>